<protein>
    <submittedName>
        <fullName evidence="9">DNA-binding response regulator</fullName>
    </submittedName>
</protein>
<dbReference type="Pfam" id="PF00072">
    <property type="entry name" value="Response_reg"/>
    <property type="match status" value="1"/>
</dbReference>
<dbReference type="SMART" id="SM00421">
    <property type="entry name" value="HTH_LUXR"/>
    <property type="match status" value="1"/>
</dbReference>
<feature type="domain" description="HTH luxR-type" evidence="7">
    <location>
        <begin position="142"/>
        <end position="207"/>
    </location>
</feature>
<evidence type="ECO:0000313" key="10">
    <source>
        <dbReference type="Proteomes" id="UP001275436"/>
    </source>
</evidence>
<feature type="domain" description="Response regulatory" evidence="8">
    <location>
        <begin position="3"/>
        <end position="119"/>
    </location>
</feature>
<evidence type="ECO:0000256" key="2">
    <source>
        <dbReference type="ARBA" id="ARBA00022553"/>
    </source>
</evidence>
<accession>A0ABQ5TPW2</accession>
<dbReference type="Proteomes" id="UP001275436">
    <property type="component" value="Unassembled WGS sequence"/>
</dbReference>
<gene>
    <name evidence="9" type="ORF">MACH08_36430</name>
</gene>
<dbReference type="PANTHER" id="PTHR43214:SF43">
    <property type="entry name" value="TWO-COMPONENT RESPONSE REGULATOR"/>
    <property type="match status" value="1"/>
</dbReference>
<dbReference type="InterPro" id="IPR016032">
    <property type="entry name" value="Sig_transdc_resp-reg_C-effctor"/>
</dbReference>
<feature type="modified residue" description="4-aspartylphosphate" evidence="6">
    <location>
        <position position="54"/>
    </location>
</feature>
<comment type="subcellular location">
    <subcellularLocation>
        <location evidence="1">Cytoplasm</location>
    </subcellularLocation>
</comment>
<dbReference type="InterPro" id="IPR001789">
    <property type="entry name" value="Sig_transdc_resp-reg_receiver"/>
</dbReference>
<dbReference type="SMART" id="SM00448">
    <property type="entry name" value="REC"/>
    <property type="match status" value="1"/>
</dbReference>
<dbReference type="InterPro" id="IPR000792">
    <property type="entry name" value="Tscrpt_reg_LuxR_C"/>
</dbReference>
<dbReference type="PROSITE" id="PS50110">
    <property type="entry name" value="RESPONSE_REGULATORY"/>
    <property type="match status" value="1"/>
</dbReference>
<keyword evidence="2 6" id="KW-0597">Phosphoprotein</keyword>
<keyword evidence="3" id="KW-0805">Transcription regulation</keyword>
<keyword evidence="10" id="KW-1185">Reference proteome</keyword>
<evidence type="ECO:0000256" key="5">
    <source>
        <dbReference type="ARBA" id="ARBA00023163"/>
    </source>
</evidence>
<evidence type="ECO:0000256" key="4">
    <source>
        <dbReference type="ARBA" id="ARBA00023125"/>
    </source>
</evidence>
<dbReference type="InterPro" id="IPR011006">
    <property type="entry name" value="CheY-like_superfamily"/>
</dbReference>
<dbReference type="InterPro" id="IPR039420">
    <property type="entry name" value="WalR-like"/>
</dbReference>
<organism evidence="9 10">
    <name type="scientific">Oceanobacillus kimchii</name>
    <dbReference type="NCBI Taxonomy" id="746691"/>
    <lineage>
        <taxon>Bacteria</taxon>
        <taxon>Bacillati</taxon>
        <taxon>Bacillota</taxon>
        <taxon>Bacilli</taxon>
        <taxon>Bacillales</taxon>
        <taxon>Bacillaceae</taxon>
        <taxon>Oceanobacillus</taxon>
    </lineage>
</organism>
<dbReference type="PANTHER" id="PTHR43214">
    <property type="entry name" value="TWO-COMPONENT RESPONSE REGULATOR"/>
    <property type="match status" value="1"/>
</dbReference>
<reference evidence="9 10" key="1">
    <citation type="submission" date="2023-02" db="EMBL/GenBank/DDBJ databases">
        <title>Oceanobacillus kimchii IFOP_LL358 isolated form Alexandrium catenella lab strain.</title>
        <authorList>
            <person name="Gajardo G."/>
            <person name="Ueki S."/>
            <person name="Maruyama F."/>
        </authorList>
    </citation>
    <scope>NUCLEOTIDE SEQUENCE [LARGE SCALE GENOMIC DNA]</scope>
    <source>
        <strain evidence="9 10">IFOP_LL358</strain>
    </source>
</reference>
<dbReference type="PRINTS" id="PR00038">
    <property type="entry name" value="HTHLUXR"/>
</dbReference>
<dbReference type="CDD" id="cd17535">
    <property type="entry name" value="REC_NarL-like"/>
    <property type="match status" value="1"/>
</dbReference>
<evidence type="ECO:0000256" key="6">
    <source>
        <dbReference type="PROSITE-ProRule" id="PRU00169"/>
    </source>
</evidence>
<evidence type="ECO:0000256" key="3">
    <source>
        <dbReference type="ARBA" id="ARBA00023015"/>
    </source>
</evidence>
<dbReference type="GO" id="GO:0003677">
    <property type="term" value="F:DNA binding"/>
    <property type="evidence" value="ECO:0007669"/>
    <property type="project" value="UniProtKB-KW"/>
</dbReference>
<evidence type="ECO:0000259" key="8">
    <source>
        <dbReference type="PROSITE" id="PS50110"/>
    </source>
</evidence>
<dbReference type="EMBL" id="BSKO01000001">
    <property type="protein sequence ID" value="GLO67859.1"/>
    <property type="molecule type" value="Genomic_DNA"/>
</dbReference>
<comment type="caution">
    <text evidence="9">The sequence shown here is derived from an EMBL/GenBank/DDBJ whole genome shotgun (WGS) entry which is preliminary data.</text>
</comment>
<dbReference type="SUPFAM" id="SSF52172">
    <property type="entry name" value="CheY-like"/>
    <property type="match status" value="1"/>
</dbReference>
<keyword evidence="5" id="KW-0804">Transcription</keyword>
<dbReference type="CDD" id="cd06170">
    <property type="entry name" value="LuxR_C_like"/>
    <property type="match status" value="1"/>
</dbReference>
<name>A0ABQ5TPW2_9BACI</name>
<dbReference type="SUPFAM" id="SSF46894">
    <property type="entry name" value="C-terminal effector domain of the bipartite response regulators"/>
    <property type="match status" value="1"/>
</dbReference>
<evidence type="ECO:0000313" key="9">
    <source>
        <dbReference type="EMBL" id="GLO67859.1"/>
    </source>
</evidence>
<dbReference type="Pfam" id="PF00196">
    <property type="entry name" value="GerE"/>
    <property type="match status" value="1"/>
</dbReference>
<proteinExistence type="predicted"/>
<dbReference type="InterPro" id="IPR058245">
    <property type="entry name" value="NreC/VraR/RcsB-like_REC"/>
</dbReference>
<dbReference type="RefSeq" id="WP_317958360.1">
    <property type="nucleotide sequence ID" value="NZ_BSKO01000001.1"/>
</dbReference>
<dbReference type="PROSITE" id="PS50043">
    <property type="entry name" value="HTH_LUXR_2"/>
    <property type="match status" value="1"/>
</dbReference>
<evidence type="ECO:0000256" key="1">
    <source>
        <dbReference type="ARBA" id="ARBA00004496"/>
    </source>
</evidence>
<sequence length="212" mass="23736">MIKVLIADDHHVVRRGLVMFLKTQPPIKIVGEASNGQEAIELTQSHKPDIILMDIMMPVMNGIEATRKIRSLFPEVKILMLTSFSEQNHVIPALEAGASGYQLKDIQPDDLINSIISLMDGQTLLHPKVTNHLMPVNSIHHPSYRLNTLTNRETEVLKEIAKGKSNKEIAISLFITEKTVKTHINKILSKLDLSDRTQAALFAVKHQVISND</sequence>
<dbReference type="Gene3D" id="3.40.50.2300">
    <property type="match status" value="1"/>
</dbReference>
<evidence type="ECO:0000259" key="7">
    <source>
        <dbReference type="PROSITE" id="PS50043"/>
    </source>
</evidence>
<keyword evidence="4 9" id="KW-0238">DNA-binding</keyword>